<dbReference type="CDD" id="cd00063">
    <property type="entry name" value="FN3"/>
    <property type="match status" value="1"/>
</dbReference>
<dbReference type="InterPro" id="IPR029052">
    <property type="entry name" value="Metallo-depent_PP-like"/>
</dbReference>
<reference evidence="3" key="1">
    <citation type="submission" date="2022-07" db="EMBL/GenBank/DDBJ databases">
        <title>Genome sequencing of Photobacterium atrarenae GJH2-4.</title>
        <authorList>
            <person name="Park S.-J."/>
        </authorList>
    </citation>
    <scope>NUCLEOTIDE SEQUENCE</scope>
    <source>
        <strain evidence="3">GJH2-4</strain>
    </source>
</reference>
<organism evidence="3 4">
    <name type="scientific">Photobacterium atrarenae</name>
    <dbReference type="NCBI Taxonomy" id="865757"/>
    <lineage>
        <taxon>Bacteria</taxon>
        <taxon>Pseudomonadati</taxon>
        <taxon>Pseudomonadota</taxon>
        <taxon>Gammaproteobacteria</taxon>
        <taxon>Vibrionales</taxon>
        <taxon>Vibrionaceae</taxon>
        <taxon>Photobacterium</taxon>
    </lineage>
</organism>
<name>A0ABY5GJT5_9GAMM</name>
<dbReference type="Gene3D" id="3.60.21.10">
    <property type="match status" value="1"/>
</dbReference>
<evidence type="ECO:0000259" key="2">
    <source>
        <dbReference type="Pfam" id="PF00149"/>
    </source>
</evidence>
<proteinExistence type="predicted"/>
<evidence type="ECO:0000313" key="3">
    <source>
        <dbReference type="EMBL" id="UTV29584.1"/>
    </source>
</evidence>
<dbReference type="InterPro" id="IPR003961">
    <property type="entry name" value="FN3_dom"/>
</dbReference>
<dbReference type="PANTHER" id="PTHR45867">
    <property type="entry name" value="PURPLE ACID PHOSPHATASE"/>
    <property type="match status" value="1"/>
</dbReference>
<feature type="domain" description="Calcineurin-like phosphoesterase" evidence="2">
    <location>
        <begin position="167"/>
        <end position="380"/>
    </location>
</feature>
<evidence type="ECO:0000313" key="4">
    <source>
        <dbReference type="Proteomes" id="UP001057998"/>
    </source>
</evidence>
<evidence type="ECO:0000256" key="1">
    <source>
        <dbReference type="SAM" id="MobiDB-lite"/>
    </source>
</evidence>
<dbReference type="PROSITE" id="PS51257">
    <property type="entry name" value="PROKAR_LIPOPROTEIN"/>
    <property type="match status" value="1"/>
</dbReference>
<dbReference type="SUPFAM" id="SSF56300">
    <property type="entry name" value="Metallo-dependent phosphatases"/>
    <property type="match status" value="1"/>
</dbReference>
<dbReference type="Gene3D" id="2.60.120.260">
    <property type="entry name" value="Galactose-binding domain-like"/>
    <property type="match status" value="1"/>
</dbReference>
<dbReference type="InterPro" id="IPR004843">
    <property type="entry name" value="Calcineurin-like_PHP"/>
</dbReference>
<feature type="compositionally biased region" description="Basic and acidic residues" evidence="1">
    <location>
        <begin position="26"/>
        <end position="35"/>
    </location>
</feature>
<protein>
    <submittedName>
        <fullName evidence="3">Metallophosphoesterase</fullName>
    </submittedName>
</protein>
<accession>A0ABY5GJT5</accession>
<keyword evidence="4" id="KW-1185">Reference proteome</keyword>
<sequence>MFITTKYALPTAVLISSTLLLGCDDSKTHQPDNKDSGSGGDISQPEIKVVPPPSAEAAINFSIAPYLQQPSPSGMAVLFETDAEQPEVWARPAGSQGEFTIVQSIAVDHTQLYSATLMGLVPGTRYEYYVVANQAGGEGESDVPVMSERYAFKTYPDGEQRKAPFNLVAISDTQNNSTLGALSDLVSKGIIPEVCDGDAEQCVDVIAAITISGDIVNNGDSLLQWRRDFFDQLKAITPYVPLVAVPGNHDYYGNAELTNYRHFFQQPENGSTGYEERWYSLDYGNLRLIGLDSYPVSKNHGKFQAEILGIQRQWLRELLVNTEADVNIDYALSMFHHPCLSELWLSGESIGSCEMVAEMEDFTTRSGKISGHLFGHTHAYSRGQSKDIHHLWLNAATAAGYREKINDDNYYHNNTRDYDTFAISQSEFGFNLLQFNQQDTLSMSLTRYSAKVKSKGNGLASLEDTFTISDTLTMKPAQVDAPQVLAGSGQADYNALELAISYPQPETIYEVQWQLSQDPNFAQDVFDIWGNKTRQHNIWPMQDGTIEGIPTDTQQGVDLTRIDLASFSGQVKMGGDERYKWQKRASEHSHDSFRDPFAGSSAPTLTVLPGDTWHWRARVRDKQLNWSDWSDTATLDIAAGTTQTLPMQNGGAEANDLSGWTLVQGYWRILEDVDNIQAQEGTYYFSARPNDGAANNDPFDVMSQTLDLSAYSAAINQGAAFLKLSFSSNGWGDGDHAVVSLQPLDSNDLPLGEPVIVKTESKKQQWLSNEASLLLPSGTGAVKLTAQAVKKAGSMADVHLDNFVLTVTTP</sequence>
<dbReference type="Pfam" id="PF00149">
    <property type="entry name" value="Metallophos"/>
    <property type="match status" value="1"/>
</dbReference>
<dbReference type="Proteomes" id="UP001057998">
    <property type="component" value="Chromosome 2"/>
</dbReference>
<dbReference type="RefSeq" id="WP_255390902.1">
    <property type="nucleotide sequence ID" value="NZ_CP101509.1"/>
</dbReference>
<feature type="region of interest" description="Disordered" evidence="1">
    <location>
        <begin position="26"/>
        <end position="48"/>
    </location>
</feature>
<dbReference type="EMBL" id="CP101509">
    <property type="protein sequence ID" value="UTV29584.1"/>
    <property type="molecule type" value="Genomic_DNA"/>
</dbReference>
<gene>
    <name evidence="3" type="ORF">NNL38_21455</name>
</gene>